<proteinExistence type="predicted"/>
<name>A0A6C0R9W3_9BACT</name>
<organism evidence="2 3">
    <name type="scientific">Draconibacterium halophilum</name>
    <dbReference type="NCBI Taxonomy" id="2706887"/>
    <lineage>
        <taxon>Bacteria</taxon>
        <taxon>Pseudomonadati</taxon>
        <taxon>Bacteroidota</taxon>
        <taxon>Bacteroidia</taxon>
        <taxon>Marinilabiliales</taxon>
        <taxon>Prolixibacteraceae</taxon>
        <taxon>Draconibacterium</taxon>
    </lineage>
</organism>
<evidence type="ECO:0000313" key="2">
    <source>
        <dbReference type="EMBL" id="QIA06756.1"/>
    </source>
</evidence>
<dbReference type="RefSeq" id="WP_163344686.1">
    <property type="nucleotide sequence ID" value="NZ_CP048409.1"/>
</dbReference>
<keyword evidence="3" id="KW-1185">Reference proteome</keyword>
<dbReference type="Proteomes" id="UP000474630">
    <property type="component" value="Chromosome"/>
</dbReference>
<evidence type="ECO:0000256" key="1">
    <source>
        <dbReference type="SAM" id="SignalP"/>
    </source>
</evidence>
<keyword evidence="1" id="KW-0732">Signal</keyword>
<evidence type="ECO:0000313" key="3">
    <source>
        <dbReference type="Proteomes" id="UP000474630"/>
    </source>
</evidence>
<dbReference type="AlphaFoldDB" id="A0A6C0R9W3"/>
<accession>A0A6C0R9W3</accession>
<dbReference type="EMBL" id="CP048409">
    <property type="protein sequence ID" value="QIA06756.1"/>
    <property type="molecule type" value="Genomic_DNA"/>
</dbReference>
<sequence>MKSTLLLAFLFILTLAATAQDKIIKNNAEILNCKVTEIGANEVKYYYAESPKLIFGIDKALVDRIEFGTGEVIEIEENSFRNPEYYVNQSKNALKINFLSPLFGTTEFVYEKSLKPGRSWETALGIVGLGNDIDDIDPRGIYGKFAYKFMRTPDYYMNKMHYSHILKGGYIAPEIAFRYMSFDGYSYNYYYDSSGYYHGSSSSGRESQVTLAIMLKFGKQWVFDDAFLVDLYWGVGYGVGAHDYDGLPYGFIVAPDDFPIALTSGLRIGWVFGK</sequence>
<dbReference type="KEGG" id="drc:G0Q07_02980"/>
<protein>
    <recommendedName>
        <fullName evidence="4">DUF3575 domain-containing protein</fullName>
    </recommendedName>
</protein>
<evidence type="ECO:0008006" key="4">
    <source>
        <dbReference type="Google" id="ProtNLM"/>
    </source>
</evidence>
<feature type="signal peptide" evidence="1">
    <location>
        <begin position="1"/>
        <end position="19"/>
    </location>
</feature>
<reference evidence="2 3" key="1">
    <citation type="submission" date="2020-02" db="EMBL/GenBank/DDBJ databases">
        <title>Genome sequencing for Draconibacterium sp. strain M1.</title>
        <authorList>
            <person name="Park S.-J."/>
        </authorList>
    </citation>
    <scope>NUCLEOTIDE SEQUENCE [LARGE SCALE GENOMIC DNA]</scope>
    <source>
        <strain evidence="2 3">M1</strain>
    </source>
</reference>
<feature type="chain" id="PRO_5025432949" description="DUF3575 domain-containing protein" evidence="1">
    <location>
        <begin position="20"/>
        <end position="274"/>
    </location>
</feature>
<gene>
    <name evidence="2" type="ORF">G0Q07_02980</name>
</gene>